<evidence type="ECO:0000313" key="3">
    <source>
        <dbReference type="Proteomes" id="UP001156690"/>
    </source>
</evidence>
<comment type="caution">
    <text evidence="2">The sequence shown here is derived from an EMBL/GenBank/DDBJ whole genome shotgun (WGS) entry which is preliminary data.</text>
</comment>
<evidence type="ECO:0000313" key="2">
    <source>
        <dbReference type="EMBL" id="GLQ75546.1"/>
    </source>
</evidence>
<gene>
    <name evidence="2" type="ORF">GCM10007932_49080</name>
</gene>
<keyword evidence="3" id="KW-1185">Reference proteome</keyword>
<name>A0AAV5NXW9_9VIBR</name>
<proteinExistence type="predicted"/>
<evidence type="ECO:0000256" key="1">
    <source>
        <dbReference type="SAM" id="MobiDB-lite"/>
    </source>
</evidence>
<dbReference type="InterPro" id="IPR027417">
    <property type="entry name" value="P-loop_NTPase"/>
</dbReference>
<organism evidence="2 3">
    <name type="scientific">Vibrio penaeicida</name>
    <dbReference type="NCBI Taxonomy" id="104609"/>
    <lineage>
        <taxon>Bacteria</taxon>
        <taxon>Pseudomonadati</taxon>
        <taxon>Pseudomonadota</taxon>
        <taxon>Gammaproteobacteria</taxon>
        <taxon>Vibrionales</taxon>
        <taxon>Vibrionaceae</taxon>
        <taxon>Vibrio</taxon>
    </lineage>
</organism>
<dbReference type="AlphaFoldDB" id="A0AAV5NXW9"/>
<dbReference type="Proteomes" id="UP001156690">
    <property type="component" value="Unassembled WGS sequence"/>
</dbReference>
<feature type="compositionally biased region" description="Polar residues" evidence="1">
    <location>
        <begin position="12"/>
        <end position="32"/>
    </location>
</feature>
<reference evidence="3" key="1">
    <citation type="journal article" date="2019" name="Int. J. Syst. Evol. Microbiol.">
        <title>The Global Catalogue of Microorganisms (GCM) 10K type strain sequencing project: providing services to taxonomists for standard genome sequencing and annotation.</title>
        <authorList>
            <consortium name="The Broad Institute Genomics Platform"/>
            <consortium name="The Broad Institute Genome Sequencing Center for Infectious Disease"/>
            <person name="Wu L."/>
            <person name="Ma J."/>
        </authorList>
    </citation>
    <scope>NUCLEOTIDE SEQUENCE [LARGE SCALE GENOMIC DNA]</scope>
    <source>
        <strain evidence="3">NBRC 15640</strain>
    </source>
</reference>
<dbReference type="SUPFAM" id="SSF52540">
    <property type="entry name" value="P-loop containing nucleoside triphosphate hydrolases"/>
    <property type="match status" value="1"/>
</dbReference>
<protein>
    <recommendedName>
        <fullName evidence="4">50S ribosomal protein L7ae</fullName>
    </recommendedName>
</protein>
<sequence>MYDLQRAKRNQHTSNNRFNASTFDKSSTESGSNVDRCAELAKLSQGSKWVLLTNECPKPRASTLKRYQINAKHLLQMMPSRKMTEKEVVLKALQSGNASAVIASKSISAIDQKHLLQRAAQLNCTLLFTHDASELFPVEGSLVH</sequence>
<dbReference type="EMBL" id="BSNX01000073">
    <property type="protein sequence ID" value="GLQ75546.1"/>
    <property type="molecule type" value="Genomic_DNA"/>
</dbReference>
<accession>A0AAV5NXW9</accession>
<dbReference type="Gene3D" id="3.40.50.300">
    <property type="entry name" value="P-loop containing nucleotide triphosphate hydrolases"/>
    <property type="match status" value="1"/>
</dbReference>
<evidence type="ECO:0008006" key="4">
    <source>
        <dbReference type="Google" id="ProtNLM"/>
    </source>
</evidence>
<dbReference type="RefSeq" id="WP_126607207.1">
    <property type="nucleotide sequence ID" value="NZ_AP025144.1"/>
</dbReference>
<feature type="region of interest" description="Disordered" evidence="1">
    <location>
        <begin position="1"/>
        <end position="32"/>
    </location>
</feature>